<name>A0ABZ2EGN4_9BACT</name>
<evidence type="ECO:0008006" key="3">
    <source>
        <dbReference type="Google" id="ProtNLM"/>
    </source>
</evidence>
<proteinExistence type="predicted"/>
<dbReference type="InterPro" id="IPR037069">
    <property type="entry name" value="AcylCoA_DH/ox_N_sf"/>
</dbReference>
<dbReference type="EMBL" id="CP144143">
    <property type="protein sequence ID" value="WWC82648.1"/>
    <property type="molecule type" value="Genomic_DNA"/>
</dbReference>
<evidence type="ECO:0000313" key="1">
    <source>
        <dbReference type="EMBL" id="WWC82648.1"/>
    </source>
</evidence>
<accession>A0ABZ2EGN4</accession>
<dbReference type="Gene3D" id="2.40.110.10">
    <property type="entry name" value="Butyryl-CoA Dehydrogenase, subunit A, domain 2"/>
    <property type="match status" value="1"/>
</dbReference>
<dbReference type="RefSeq" id="WP_409966373.1">
    <property type="nucleotide sequence ID" value="NZ_CP144143.1"/>
</dbReference>
<dbReference type="Proteomes" id="UP001321305">
    <property type="component" value="Chromosome"/>
</dbReference>
<dbReference type="InterPro" id="IPR046373">
    <property type="entry name" value="Acyl-CoA_Oxase/DH_mid-dom_sf"/>
</dbReference>
<dbReference type="Gene3D" id="1.20.140.10">
    <property type="entry name" value="Butyryl-CoA Dehydrogenase, subunit A, domain 3"/>
    <property type="match status" value="1"/>
</dbReference>
<dbReference type="SUPFAM" id="SSF56645">
    <property type="entry name" value="Acyl-CoA dehydrogenase NM domain-like"/>
    <property type="match status" value="1"/>
</dbReference>
<protein>
    <recommendedName>
        <fullName evidence="3">Acyl-CoA dehydrogenase</fullName>
    </recommendedName>
</protein>
<dbReference type="InterPro" id="IPR009100">
    <property type="entry name" value="AcylCoA_DH/oxidase_NM_dom_sf"/>
</dbReference>
<keyword evidence="2" id="KW-1185">Reference proteome</keyword>
<evidence type="ECO:0000313" key="2">
    <source>
        <dbReference type="Proteomes" id="UP001321305"/>
    </source>
</evidence>
<dbReference type="Gene3D" id="1.10.540.10">
    <property type="entry name" value="Acyl-CoA dehydrogenase/oxidase, N-terminal domain"/>
    <property type="match status" value="1"/>
</dbReference>
<organism evidence="1 2">
    <name type="scientific">Mycovorax composti</name>
    <dbReference type="NCBI Taxonomy" id="2962693"/>
    <lineage>
        <taxon>Bacteria</taxon>
        <taxon>Pseudomonadati</taxon>
        <taxon>Bacteroidota</taxon>
        <taxon>Chitinophagia</taxon>
        <taxon>Chitinophagales</taxon>
        <taxon>Chitinophagaceae</taxon>
        <taxon>Mycovorax</taxon>
    </lineage>
</organism>
<sequence>MSLVLNKEEVSHLRTLCQKSEKAGALTPALLNIIYERQWFKLFVPKHLNGLELSLPEALRVEEALAYVDGSLGWTVTLCAGANLFVGYIEEDTGAKIFSKKNVCLGGSGAVNGVARLVKNGYIINGCWKYATGAPHLTHFTANCIIEKDGKTVLTEQGQPLVRSFFFKKNEVEVLEDWNTIGLRATASHSFRVKDLKVKPERSFIIDTAHTTLKHDIYHYPFMSFAETTIAVNTLGMVNHLLEETNNILLQRFELNRINKLQFKEAKTILRVHQQKINKLATDFYKIADHSWAELLQKGRLRQSRLLSVRHKSRLLVQTCRQAAAEILPYCGLFAANENTEVNKIFRDIFTASQHGLLTFSTYR</sequence>
<dbReference type="PIRSF" id="PIRSF016578">
    <property type="entry name" value="HsaA"/>
    <property type="match status" value="1"/>
</dbReference>
<gene>
    <name evidence="1" type="ORF">PIECOFPK_00356</name>
</gene>
<reference evidence="2" key="1">
    <citation type="submission" date="2024-01" db="EMBL/GenBank/DDBJ databases">
        <title>Mycovorax composti gen. nov. sp. nov., a member of the family Chitinophagaceae isolated from button mushroom compost.</title>
        <authorList>
            <person name="Thai M."/>
            <person name="Bell T.L."/>
            <person name="Kertesz M.A."/>
        </authorList>
    </citation>
    <scope>NUCLEOTIDE SEQUENCE [LARGE SCALE GENOMIC DNA]</scope>
    <source>
        <strain evidence="2">C216</strain>
    </source>
</reference>